<feature type="chain" id="PRO_5045363333" description="Proteinase inhibitor I78" evidence="2">
    <location>
        <begin position="20"/>
        <end position="133"/>
    </location>
</feature>
<evidence type="ECO:0000256" key="2">
    <source>
        <dbReference type="SAM" id="SignalP"/>
    </source>
</evidence>
<organism evidence="3 4">
    <name type="scientific">Jiella sonneratiae</name>
    <dbReference type="NCBI Taxonomy" id="2816856"/>
    <lineage>
        <taxon>Bacteria</taxon>
        <taxon>Pseudomonadati</taxon>
        <taxon>Pseudomonadota</taxon>
        <taxon>Alphaproteobacteria</taxon>
        <taxon>Hyphomicrobiales</taxon>
        <taxon>Aurantimonadaceae</taxon>
        <taxon>Jiella</taxon>
    </lineage>
</organism>
<dbReference type="PANTHER" id="PTHR39600:SF1">
    <property type="entry name" value="PEPTIDASE INHIBITOR I78 FAMILY PROTEIN"/>
    <property type="match status" value="1"/>
</dbReference>
<dbReference type="PANTHER" id="PTHR39600">
    <property type="entry name" value="PEPTIDASE INHIBITOR I78 FAMILY PROTEIN"/>
    <property type="match status" value="1"/>
</dbReference>
<evidence type="ECO:0000313" key="3">
    <source>
        <dbReference type="EMBL" id="MBO0902965.1"/>
    </source>
</evidence>
<evidence type="ECO:0008006" key="5">
    <source>
        <dbReference type="Google" id="ProtNLM"/>
    </source>
</evidence>
<dbReference type="Pfam" id="PF11720">
    <property type="entry name" value="Inhibitor_I78"/>
    <property type="match status" value="1"/>
</dbReference>
<protein>
    <recommendedName>
        <fullName evidence="5">Proteinase inhibitor I78</fullName>
    </recommendedName>
</protein>
<proteinExistence type="predicted"/>
<dbReference type="Proteomes" id="UP000664288">
    <property type="component" value="Unassembled WGS sequence"/>
</dbReference>
<keyword evidence="4" id="KW-1185">Reference proteome</keyword>
<dbReference type="PROSITE" id="PS51257">
    <property type="entry name" value="PROKAR_LIPOPROTEIN"/>
    <property type="match status" value="1"/>
</dbReference>
<dbReference type="EMBL" id="JAFMPY010000004">
    <property type="protein sequence ID" value="MBO0902965.1"/>
    <property type="molecule type" value="Genomic_DNA"/>
</dbReference>
<evidence type="ECO:0000313" key="4">
    <source>
        <dbReference type="Proteomes" id="UP000664288"/>
    </source>
</evidence>
<gene>
    <name evidence="3" type="ORF">J1C47_04880</name>
</gene>
<feature type="signal peptide" evidence="2">
    <location>
        <begin position="1"/>
        <end position="19"/>
    </location>
</feature>
<accession>A0ABS3J1G1</accession>
<reference evidence="3 4" key="1">
    <citation type="submission" date="2021-03" db="EMBL/GenBank/DDBJ databases">
        <title>Whole genome sequence of Jiella sp. MQZ13P-4.</title>
        <authorList>
            <person name="Tuo L."/>
        </authorList>
    </citation>
    <scope>NUCLEOTIDE SEQUENCE [LARGE SCALE GENOMIC DNA]</scope>
    <source>
        <strain evidence="3 4">MQZ13P-4</strain>
    </source>
</reference>
<evidence type="ECO:0000256" key="1">
    <source>
        <dbReference type="SAM" id="MobiDB-lite"/>
    </source>
</evidence>
<dbReference type="Gene3D" id="3.30.10.10">
    <property type="entry name" value="Trypsin Inhibitor V, subunit A"/>
    <property type="match status" value="1"/>
</dbReference>
<keyword evidence="2" id="KW-0732">Signal</keyword>
<dbReference type="RefSeq" id="WP_207349603.1">
    <property type="nucleotide sequence ID" value="NZ_JAFMPY010000004.1"/>
</dbReference>
<name>A0ABS3J1G1_9HYPH</name>
<feature type="region of interest" description="Disordered" evidence="1">
    <location>
        <begin position="21"/>
        <end position="47"/>
    </location>
</feature>
<comment type="caution">
    <text evidence="3">The sequence shown here is derived from an EMBL/GenBank/DDBJ whole genome shotgun (WGS) entry which is preliminary data.</text>
</comment>
<sequence>MPKPLATAAIVVTAFAAGACSSGSGRITTPPPAANTPLPPAGGGAGGGFLAAPGGAAPVASAGGGAGSCNAAAAQFLVGELATSVAVDKAKEATGAETVRILYPGQPVTQEFVAGRLDLDTDDRNRITAVRCG</sequence>
<feature type="compositionally biased region" description="Pro residues" evidence="1">
    <location>
        <begin position="29"/>
        <end position="40"/>
    </location>
</feature>
<dbReference type="InterPro" id="IPR021719">
    <property type="entry name" value="Prot_inh_I78"/>
</dbReference>